<dbReference type="InterPro" id="IPR008969">
    <property type="entry name" value="CarboxyPept-like_regulatory"/>
</dbReference>
<dbReference type="Pfam" id="PF13620">
    <property type="entry name" value="CarboxypepD_reg"/>
    <property type="match status" value="2"/>
</dbReference>
<dbReference type="Gene3D" id="2.60.40.1120">
    <property type="entry name" value="Carboxypeptidase-like, regulatory domain"/>
    <property type="match status" value="3"/>
</dbReference>
<evidence type="ECO:0000313" key="3">
    <source>
        <dbReference type="Proteomes" id="UP000278907"/>
    </source>
</evidence>
<protein>
    <recommendedName>
        <fullName evidence="4">Carboxypeptidase regulatory-like domain-containing protein</fullName>
    </recommendedName>
</protein>
<name>A0ABX9QJ66_9BACT</name>
<accession>A0ABX9QJ66</accession>
<evidence type="ECO:0008006" key="4">
    <source>
        <dbReference type="Google" id="ProtNLM"/>
    </source>
</evidence>
<proteinExistence type="predicted"/>
<feature type="region of interest" description="Disordered" evidence="1">
    <location>
        <begin position="37"/>
        <end position="72"/>
    </location>
</feature>
<comment type="caution">
    <text evidence="2">The sequence shown here is derived from an EMBL/GenBank/DDBJ whole genome shotgun (WGS) entry which is preliminary data.</text>
</comment>
<evidence type="ECO:0000256" key="1">
    <source>
        <dbReference type="SAM" id="MobiDB-lite"/>
    </source>
</evidence>
<dbReference type="SUPFAM" id="SSF49452">
    <property type="entry name" value="Starch-binding domain-like"/>
    <property type="match status" value="4"/>
</dbReference>
<organism evidence="2 3">
    <name type="scientific">Corallococcus praedator</name>
    <dbReference type="NCBI Taxonomy" id="2316724"/>
    <lineage>
        <taxon>Bacteria</taxon>
        <taxon>Pseudomonadati</taxon>
        <taxon>Myxococcota</taxon>
        <taxon>Myxococcia</taxon>
        <taxon>Myxococcales</taxon>
        <taxon>Cystobacterineae</taxon>
        <taxon>Myxococcaceae</taxon>
        <taxon>Corallococcus</taxon>
    </lineage>
</organism>
<evidence type="ECO:0000313" key="2">
    <source>
        <dbReference type="EMBL" id="RKI09923.1"/>
    </source>
</evidence>
<dbReference type="PROSITE" id="PS51257">
    <property type="entry name" value="PROKAR_LIPOPROTEIN"/>
    <property type="match status" value="1"/>
</dbReference>
<feature type="region of interest" description="Disordered" evidence="1">
    <location>
        <begin position="444"/>
        <end position="474"/>
    </location>
</feature>
<sequence length="879" mass="91904">MAGMRGRSIGVWAVLLVGCGLALFWALRFRGPSASEERATADTVAPAGPAHPGSGRSERSDAGNTPPLAQTPGEAEGLLEVEVLVEGQPFAGAHARLYWQGAREAPLGTTAWRRVGEGLTDARGHVRIASAPGRYLMAVRAPGQAPLLREVVRPQGEHLTALRVSLSPGQSLTGRTVVKGTMEPVPLVELILTAHAQAMEPWQHAEVPDEERVYVTSDARGAFRVEGLAPGTWRLEARAPGHARAVLERLRIPTEGPLTVALRVAGVIEGFVMDAQGLPAANAEVQVDGNAEPGMTTGAQGGFSLEVEPGAHALSARRGEESGVLDAPVVSIAGSTVRDVRIRLGPGAQLEGRVVERSSGTPVAGARIDILVSGEDGEAGRALSDAEGHFRIRGLVPGSYDARVSATGFASTVRYGLTVGAGERFPVDLMLSRTGAVEGQVRDGAGRPVARAQVSSLDRGDEGSAPGEARTDDTGHYRLEGLAPGRVYLSARREGSTVGVMHPVNVGENGAARMDFTLEDTGTVEGVVRAARGSLPQGKLGVTSVGMGATGTGVPGRAEVGADGTFRMVLSPGSHMLLLTERGHYDSGEQKLVSVEEGRTVQVEFTWEESRDASEYRGIVLEPQGTPSPGASITLALAEGRGNPLMMASADEEGRFAISIPQRSGSATRRVVLNARNGGRSSETLPVSAGEEVVVKLRPAASLRGRVVREGGPVRGFTLVLQLQKGYLSQGQGPREFPGERFEWKDVPAEPLRLLARTADGLTGEVLVSPSVGGALEVEIPLKASATVSGRVVDAATKAPLPDAIVFLDGETPGEEDTGPDSDGRFSFVGVRAGERALLVMGHAQGHVRRTLKLQAGEMIDLGDIAVDTRPSASDPESP</sequence>
<dbReference type="InterPro" id="IPR013784">
    <property type="entry name" value="Carb-bd-like_fold"/>
</dbReference>
<keyword evidence="3" id="KW-1185">Reference proteome</keyword>
<gene>
    <name evidence="2" type="ORF">D7Y13_13460</name>
</gene>
<reference evidence="2 3" key="1">
    <citation type="submission" date="2018-09" db="EMBL/GenBank/DDBJ databases">
        <authorList>
            <person name="Livingstone P.G."/>
            <person name="Whitworth D.E."/>
        </authorList>
    </citation>
    <scope>NUCLEOTIDE SEQUENCE [LARGE SCALE GENOMIC DNA]</scope>
    <source>
        <strain evidence="2 3">CA031B</strain>
    </source>
</reference>
<dbReference type="Proteomes" id="UP000278907">
    <property type="component" value="Unassembled WGS sequence"/>
</dbReference>
<dbReference type="SUPFAM" id="SSF49464">
    <property type="entry name" value="Carboxypeptidase regulatory domain-like"/>
    <property type="match status" value="2"/>
</dbReference>
<dbReference type="EMBL" id="RAWI01000081">
    <property type="protein sequence ID" value="RKI09923.1"/>
    <property type="molecule type" value="Genomic_DNA"/>
</dbReference>